<dbReference type="Gene3D" id="1.10.150.80">
    <property type="entry name" value="HRDC domain"/>
    <property type="match status" value="1"/>
</dbReference>
<accession>A0A212RWB4</accession>
<evidence type="ECO:0000256" key="13">
    <source>
        <dbReference type="ARBA" id="ARBA00044550"/>
    </source>
</evidence>
<dbReference type="AlphaFoldDB" id="A0A212RWB4"/>
<evidence type="ECO:0000256" key="4">
    <source>
        <dbReference type="ARBA" id="ARBA00022741"/>
    </source>
</evidence>
<dbReference type="SMART" id="SM00490">
    <property type="entry name" value="HELICc"/>
    <property type="match status" value="1"/>
</dbReference>
<evidence type="ECO:0000256" key="9">
    <source>
        <dbReference type="ARBA" id="ARBA00023235"/>
    </source>
</evidence>
<dbReference type="Pfam" id="PF00570">
    <property type="entry name" value="HRDC"/>
    <property type="match status" value="1"/>
</dbReference>
<dbReference type="NCBIfam" id="TIGR00614">
    <property type="entry name" value="recQ_fam"/>
    <property type="match status" value="1"/>
</dbReference>
<dbReference type="GO" id="GO:0016787">
    <property type="term" value="F:hydrolase activity"/>
    <property type="evidence" value="ECO:0007669"/>
    <property type="project" value="UniProtKB-KW"/>
</dbReference>
<dbReference type="InterPro" id="IPR001650">
    <property type="entry name" value="Helicase_C-like"/>
</dbReference>
<dbReference type="Pfam" id="PF16124">
    <property type="entry name" value="RecQ_Zn_bind"/>
    <property type="match status" value="1"/>
</dbReference>
<feature type="domain" description="Helicase C-terminal" evidence="17">
    <location>
        <begin position="226"/>
        <end position="384"/>
    </location>
</feature>
<reference evidence="19" key="1">
    <citation type="submission" date="2017-06" db="EMBL/GenBank/DDBJ databases">
        <authorList>
            <person name="Varghese N."/>
            <person name="Submissions S."/>
        </authorList>
    </citation>
    <scope>NUCLEOTIDE SEQUENCE [LARGE SCALE GENOMIC DNA]</scope>
    <source>
        <strain evidence="19">DSM 137</strain>
    </source>
</reference>
<dbReference type="InterPro" id="IPR001763">
    <property type="entry name" value="Rhodanese-like_dom"/>
</dbReference>
<comment type="cofactor">
    <cofactor evidence="1">
        <name>Mg(2+)</name>
        <dbReference type="ChEBI" id="CHEBI:18420"/>
    </cofactor>
</comment>
<dbReference type="InterPro" id="IPR044876">
    <property type="entry name" value="HRDC_dom_sf"/>
</dbReference>
<dbReference type="GO" id="GO:0043138">
    <property type="term" value="F:3'-5' DNA helicase activity"/>
    <property type="evidence" value="ECO:0007669"/>
    <property type="project" value="UniProtKB-EC"/>
</dbReference>
<comment type="catalytic activity">
    <reaction evidence="10">
        <text>Couples ATP hydrolysis with the unwinding of duplex DNA by translocating in the 3'-5' direction.</text>
        <dbReference type="EC" id="5.6.2.4"/>
    </reaction>
</comment>
<evidence type="ECO:0000313" key="18">
    <source>
        <dbReference type="EMBL" id="SNB76918.1"/>
    </source>
</evidence>
<dbReference type="CDD" id="cd17920">
    <property type="entry name" value="DEXHc_RecQ"/>
    <property type="match status" value="1"/>
</dbReference>
<dbReference type="InterPro" id="IPR027417">
    <property type="entry name" value="P-loop_NTPase"/>
</dbReference>
<dbReference type="RefSeq" id="WP_088521438.1">
    <property type="nucleotide sequence ID" value="NZ_FYDG01000008.1"/>
</dbReference>
<feature type="domain" description="Rhodanese" evidence="14">
    <location>
        <begin position="240"/>
        <end position="282"/>
    </location>
</feature>
<dbReference type="PROSITE" id="PS51194">
    <property type="entry name" value="HELICASE_CTER"/>
    <property type="match status" value="1"/>
</dbReference>
<dbReference type="InterPro" id="IPR014001">
    <property type="entry name" value="Helicase_ATP-bd"/>
</dbReference>
<dbReference type="Gene3D" id="3.40.50.300">
    <property type="entry name" value="P-loop containing nucleotide triphosphate hydrolases"/>
    <property type="match status" value="2"/>
</dbReference>
<proteinExistence type="inferred from homology"/>
<keyword evidence="5" id="KW-0378">Hydrolase</keyword>
<keyword evidence="8" id="KW-0238">DNA-binding</keyword>
<dbReference type="GO" id="GO:0005524">
    <property type="term" value="F:ATP binding"/>
    <property type="evidence" value="ECO:0007669"/>
    <property type="project" value="UniProtKB-KW"/>
</dbReference>
<evidence type="ECO:0000259" key="14">
    <source>
        <dbReference type="PROSITE" id="PS50206"/>
    </source>
</evidence>
<dbReference type="OrthoDB" id="9760034at2"/>
<dbReference type="Pfam" id="PF00271">
    <property type="entry name" value="Helicase_C"/>
    <property type="match status" value="1"/>
</dbReference>
<dbReference type="PANTHER" id="PTHR13710">
    <property type="entry name" value="DNA HELICASE RECQ FAMILY MEMBER"/>
    <property type="match status" value="1"/>
</dbReference>
<dbReference type="SMART" id="SM00487">
    <property type="entry name" value="DEXDc"/>
    <property type="match status" value="1"/>
</dbReference>
<evidence type="ECO:0000259" key="17">
    <source>
        <dbReference type="PROSITE" id="PS51194"/>
    </source>
</evidence>
<evidence type="ECO:0000256" key="5">
    <source>
        <dbReference type="ARBA" id="ARBA00022801"/>
    </source>
</evidence>
<gene>
    <name evidence="18" type="ORF">SAMN06265338_10849</name>
</gene>
<dbReference type="InterPro" id="IPR004589">
    <property type="entry name" value="DNA_helicase_ATP-dep_RecQ"/>
</dbReference>
<keyword evidence="6 18" id="KW-0347">Helicase</keyword>
<keyword evidence="9" id="KW-0413">Isomerase</keyword>
<dbReference type="InterPro" id="IPR011545">
    <property type="entry name" value="DEAD/DEAH_box_helicase_dom"/>
</dbReference>
<dbReference type="InterPro" id="IPR002121">
    <property type="entry name" value="HRDC_dom"/>
</dbReference>
<evidence type="ECO:0000256" key="2">
    <source>
        <dbReference type="ARBA" id="ARBA00005446"/>
    </source>
</evidence>
<dbReference type="Pfam" id="PF00270">
    <property type="entry name" value="DEAD"/>
    <property type="match status" value="1"/>
</dbReference>
<evidence type="ECO:0000313" key="19">
    <source>
        <dbReference type="Proteomes" id="UP000198418"/>
    </source>
</evidence>
<dbReference type="Proteomes" id="UP000198418">
    <property type="component" value="Unassembled WGS sequence"/>
</dbReference>
<dbReference type="GO" id="GO:0009378">
    <property type="term" value="F:four-way junction helicase activity"/>
    <property type="evidence" value="ECO:0007669"/>
    <property type="project" value="TreeGrafter"/>
</dbReference>
<feature type="domain" description="HRDC" evidence="15">
    <location>
        <begin position="466"/>
        <end position="540"/>
    </location>
</feature>
<keyword evidence="7" id="KW-0067">ATP-binding</keyword>
<evidence type="ECO:0000256" key="7">
    <source>
        <dbReference type="ARBA" id="ARBA00022840"/>
    </source>
</evidence>
<keyword evidence="19" id="KW-1185">Reference proteome</keyword>
<evidence type="ECO:0000259" key="16">
    <source>
        <dbReference type="PROSITE" id="PS51192"/>
    </source>
</evidence>
<evidence type="ECO:0000256" key="1">
    <source>
        <dbReference type="ARBA" id="ARBA00001946"/>
    </source>
</evidence>
<evidence type="ECO:0000259" key="15">
    <source>
        <dbReference type="PROSITE" id="PS50967"/>
    </source>
</evidence>
<dbReference type="GO" id="GO:0030894">
    <property type="term" value="C:replisome"/>
    <property type="evidence" value="ECO:0007669"/>
    <property type="project" value="TreeGrafter"/>
</dbReference>
<dbReference type="GO" id="GO:0003677">
    <property type="term" value="F:DNA binding"/>
    <property type="evidence" value="ECO:0007669"/>
    <property type="project" value="UniProtKB-KW"/>
</dbReference>
<evidence type="ECO:0000256" key="6">
    <source>
        <dbReference type="ARBA" id="ARBA00022806"/>
    </source>
</evidence>
<feature type="domain" description="Helicase ATP-binding" evidence="16">
    <location>
        <begin position="32"/>
        <end position="200"/>
    </location>
</feature>
<dbReference type="PANTHER" id="PTHR13710:SF105">
    <property type="entry name" value="ATP-DEPENDENT DNA HELICASE Q1"/>
    <property type="match status" value="1"/>
</dbReference>
<dbReference type="InterPro" id="IPR032284">
    <property type="entry name" value="RecQ_Zn-bd"/>
</dbReference>
<evidence type="ECO:0000256" key="11">
    <source>
        <dbReference type="ARBA" id="ARBA00034808"/>
    </source>
</evidence>
<evidence type="ECO:0000256" key="8">
    <source>
        <dbReference type="ARBA" id="ARBA00023125"/>
    </source>
</evidence>
<protein>
    <recommendedName>
        <fullName evidence="12">ATP-dependent DNA helicase RecQ</fullName>
        <ecNumber evidence="11">5.6.2.4</ecNumber>
    </recommendedName>
    <alternativeName>
        <fullName evidence="13">DNA 3'-5' helicase RecQ</fullName>
    </alternativeName>
</protein>
<dbReference type="GO" id="GO:0005737">
    <property type="term" value="C:cytoplasm"/>
    <property type="evidence" value="ECO:0007669"/>
    <property type="project" value="TreeGrafter"/>
</dbReference>
<evidence type="ECO:0000256" key="12">
    <source>
        <dbReference type="ARBA" id="ARBA00044535"/>
    </source>
</evidence>
<dbReference type="GO" id="GO:0046872">
    <property type="term" value="F:metal ion binding"/>
    <property type="evidence" value="ECO:0007669"/>
    <property type="project" value="UniProtKB-KW"/>
</dbReference>
<dbReference type="GO" id="GO:0043590">
    <property type="term" value="C:bacterial nucleoid"/>
    <property type="evidence" value="ECO:0007669"/>
    <property type="project" value="TreeGrafter"/>
</dbReference>
<dbReference type="SUPFAM" id="SSF52540">
    <property type="entry name" value="P-loop containing nucleoside triphosphate hydrolases"/>
    <property type="match status" value="1"/>
</dbReference>
<name>A0A212RWB4_RHOAC</name>
<dbReference type="EMBL" id="FYDG01000008">
    <property type="protein sequence ID" value="SNB76918.1"/>
    <property type="molecule type" value="Genomic_DNA"/>
</dbReference>
<evidence type="ECO:0000256" key="3">
    <source>
        <dbReference type="ARBA" id="ARBA00022723"/>
    </source>
</evidence>
<dbReference type="PROSITE" id="PS50206">
    <property type="entry name" value="RHODANESE_3"/>
    <property type="match status" value="1"/>
</dbReference>
<keyword evidence="3" id="KW-0479">Metal-binding</keyword>
<dbReference type="PROSITE" id="PS51192">
    <property type="entry name" value="HELICASE_ATP_BIND_1"/>
    <property type="match status" value="1"/>
</dbReference>
<sequence length="540" mass="57364">MAEATIDLDRERGALKEIFGFDDFKPLQRQAVGAALNGEDVFVLWPTGGGKSLVYQYPALTRPGLCVVASPLIALMRDQVAKLRARGLPAGALHMDQDAAEAKACRKALRDGALRLLYVSPERLGDPEARAPLQDAGVRMLAVDEAHCISEWGHDFRPDYGRLAEAAEALDRPQIIAATATASPRTRAEIAQKLFGGRAPRLILGSFRRAAIALSVEACAGDPAGRIARLVAARRGQCGVVYCATRRQTEAVAATLAEAGLPAAAYHAGLPAPLREARQDEFLRRSDMVMVATIAFGLGVDKPDVRYIIHAGLPDHVETLYQETGRAGRDGRPAEAITLFDPRRLAALRDARDEVGRIDAASGARVEALTRYVATTGCREQALLAPLGETCPPCGRCDNCRRGALGTAFRVLRATPDAARLAARRLTARAVARLTAAPEPDAAGGGPGDAMAAAQAGVESESAALTVVEALRLRRLREARRALARKLGVAPARLIGETALTRLAATPPESLEDLLTRAGDETGLLARHGATLLRAAREGD</sequence>
<dbReference type="SUPFAM" id="SSF47819">
    <property type="entry name" value="HRDC-like"/>
    <property type="match status" value="1"/>
</dbReference>
<comment type="similarity">
    <text evidence="2">Belongs to the helicase family. RecQ subfamily.</text>
</comment>
<evidence type="ECO:0000256" key="10">
    <source>
        <dbReference type="ARBA" id="ARBA00034617"/>
    </source>
</evidence>
<dbReference type="PROSITE" id="PS50967">
    <property type="entry name" value="HRDC"/>
    <property type="match status" value="1"/>
</dbReference>
<dbReference type="InterPro" id="IPR010997">
    <property type="entry name" value="HRDC-like_sf"/>
</dbReference>
<organism evidence="18 19">
    <name type="scientific">Rhodoblastus acidophilus</name>
    <name type="common">Rhodopseudomonas acidophila</name>
    <dbReference type="NCBI Taxonomy" id="1074"/>
    <lineage>
        <taxon>Bacteria</taxon>
        <taxon>Pseudomonadati</taxon>
        <taxon>Pseudomonadota</taxon>
        <taxon>Alphaproteobacteria</taxon>
        <taxon>Hyphomicrobiales</taxon>
        <taxon>Rhodoblastaceae</taxon>
        <taxon>Rhodoblastus</taxon>
    </lineage>
</organism>
<dbReference type="GO" id="GO:0006310">
    <property type="term" value="P:DNA recombination"/>
    <property type="evidence" value="ECO:0007669"/>
    <property type="project" value="InterPro"/>
</dbReference>
<dbReference type="EC" id="5.6.2.4" evidence="11"/>
<keyword evidence="4" id="KW-0547">Nucleotide-binding</keyword>
<dbReference type="GO" id="GO:0006281">
    <property type="term" value="P:DNA repair"/>
    <property type="evidence" value="ECO:0007669"/>
    <property type="project" value="TreeGrafter"/>
</dbReference>